<dbReference type="GO" id="GO:0000466">
    <property type="term" value="P:maturation of 5.8S rRNA from tricistronic rRNA transcript (SSU-rRNA, 5.8S rRNA, LSU-rRNA)"/>
    <property type="evidence" value="ECO:0007669"/>
    <property type="project" value="TreeGrafter"/>
</dbReference>
<dbReference type="GO" id="GO:0008650">
    <property type="term" value="F:rRNA (uridine-2'-O-)-methyltransferase activity"/>
    <property type="evidence" value="ECO:0007669"/>
    <property type="project" value="TreeGrafter"/>
</dbReference>
<evidence type="ECO:0000256" key="9">
    <source>
        <dbReference type="SAM" id="MobiDB-lite"/>
    </source>
</evidence>
<dbReference type="AlphaFoldDB" id="A0AAW1PH94"/>
<dbReference type="GO" id="GO:0000463">
    <property type="term" value="P:maturation of LSU-rRNA from tricistronic rRNA transcript (SSU-rRNA, 5.8S rRNA, LSU-rRNA)"/>
    <property type="evidence" value="ECO:0007669"/>
    <property type="project" value="TreeGrafter"/>
</dbReference>
<dbReference type="SUPFAM" id="SSF53335">
    <property type="entry name" value="S-adenosyl-L-methionine-dependent methyltransferases"/>
    <property type="match status" value="1"/>
</dbReference>
<dbReference type="GO" id="GO:0030687">
    <property type="term" value="C:preribosome, large subunit precursor"/>
    <property type="evidence" value="ECO:0007669"/>
    <property type="project" value="TreeGrafter"/>
</dbReference>
<sequence>MAKKSKGKHRLDKFYHLAKEQGYRSRAAFKLVQLNRQFNFLDRCRSVLDLCAAPGGWLQVAVRHLPMSSLVIGIDLAPIKAIRGVKTIVGDITTTQARQAIKKESGGAQMEVVLHDGAPNVGGAWAAEAYSQSALVLSALKLATDVLAPQGAFVTKIFRSQDYSALLYAFGQLFDRVEATKPSASRNASAEIFVVCLGYKAPAKIDPRLLDPKHLFQEVTEAPKPLGPDALLRQRANAQKRHREGYAEGLSSLHSTLPAAAFISSDTPVELLGQHSRLDLEGPVGSIEGVEDAAAMAQQIREHPATDAEIRLLSLDLQVLGRSDFKALLKWRQRLRKELLPQHTAAAAETAPASDGKAPEDDEQAGEEKLLQEMQDLQESLRRKGRRDKKHRQEAKHKARVRAAQLALSEGIGDADAQEGLFALASMRGPKAAHVGDAAVPDDEQIESSSESEQSGSDSDFEAEGDSDSDEERRRYDDAVEEGLEAAYKSYLDRKEAEGSGDDDEQDGQQANGAAEAPADSDEEEAGGGLLVELDPHRAGRAGNAAAVAQQWFSQPLFEGMDLDEDDKPAAPPGSSRPTSQGAALLEDGPSAASSDSGQAASEGVSDQAVIALAKPQHLGPVMPRSDDGPLASTRLDDSGASEFEEVPIQDSDSASSSDGEGLSDEELDNLDDQAKAEMRALGRKMLKGGDRRSILESAYHRYAFHDKAARPVWFAQDEDRHLRPPEMVDRDEVEREKEYMRAVDARPIKKVAEAKARKRKRLQVRLDTARSRAEGILEAQGTEAGGRSKAREINALYAKAREGKGASKSKPSRSSKMKGSSKGPRLDKRMLADKRQVNTKQKKKSSKGRKGTGGKGTPAGKGSKGRR</sequence>
<dbReference type="InterPro" id="IPR028589">
    <property type="entry name" value="SPB1-like"/>
</dbReference>
<keyword evidence="2 8" id="KW-0690">Ribosome biogenesis</keyword>
<evidence type="ECO:0000259" key="12">
    <source>
        <dbReference type="Pfam" id="PF11861"/>
    </source>
</evidence>
<dbReference type="Pfam" id="PF11861">
    <property type="entry name" value="DUF3381"/>
    <property type="match status" value="1"/>
</dbReference>
<dbReference type="PANTHER" id="PTHR10920">
    <property type="entry name" value="RIBOSOMAL RNA METHYLTRANSFERASE"/>
    <property type="match status" value="1"/>
</dbReference>
<evidence type="ECO:0000256" key="2">
    <source>
        <dbReference type="ARBA" id="ARBA00022517"/>
    </source>
</evidence>
<comment type="caution">
    <text evidence="13">The sequence shown here is derived from an EMBL/GenBank/DDBJ whole genome shotgun (WGS) entry which is preliminary data.</text>
</comment>
<keyword evidence="5 8" id="KW-0808">Transferase</keyword>
<reference evidence="13 14" key="1">
    <citation type="journal article" date="2024" name="Nat. Commun.">
        <title>Phylogenomics reveals the evolutionary origins of lichenization in chlorophyte algae.</title>
        <authorList>
            <person name="Puginier C."/>
            <person name="Libourel C."/>
            <person name="Otte J."/>
            <person name="Skaloud P."/>
            <person name="Haon M."/>
            <person name="Grisel S."/>
            <person name="Petersen M."/>
            <person name="Berrin J.G."/>
            <person name="Delaux P.M."/>
            <person name="Dal Grande F."/>
            <person name="Keller J."/>
        </authorList>
    </citation>
    <scope>NUCLEOTIDE SEQUENCE [LARGE SCALE GENOMIC DNA]</scope>
    <source>
        <strain evidence="13 14">SAG 2036</strain>
    </source>
</reference>
<feature type="compositionally biased region" description="Basic residues" evidence="9">
    <location>
        <begin position="841"/>
        <end position="853"/>
    </location>
</feature>
<comment type="catalytic activity">
    <reaction evidence="8">
        <text>a ribonucleotide in rRNA + S-adenosyl-L-methionine = a 2'-O-methylribonucleotide in rRNA + S-adenosyl-L-homocysteine + H(+)</text>
        <dbReference type="Rhea" id="RHEA:48628"/>
        <dbReference type="Rhea" id="RHEA-COMP:12164"/>
        <dbReference type="Rhea" id="RHEA-COMP:12165"/>
        <dbReference type="ChEBI" id="CHEBI:15378"/>
        <dbReference type="ChEBI" id="CHEBI:57856"/>
        <dbReference type="ChEBI" id="CHEBI:59789"/>
        <dbReference type="ChEBI" id="CHEBI:90675"/>
        <dbReference type="ChEBI" id="CHEBI:90676"/>
    </reaction>
</comment>
<dbReference type="HAMAP" id="MF_01547">
    <property type="entry name" value="RNA_methyltr_E"/>
    <property type="match status" value="1"/>
</dbReference>
<proteinExistence type="inferred from homology"/>
<gene>
    <name evidence="13" type="ORF">WJX73_008345</name>
</gene>
<feature type="compositionally biased region" description="Basic residues" evidence="9">
    <location>
        <begin position="383"/>
        <end position="401"/>
    </location>
</feature>
<dbReference type="Pfam" id="PF01728">
    <property type="entry name" value="FtsJ"/>
    <property type="match status" value="1"/>
</dbReference>
<feature type="binding site" evidence="8">
    <location>
        <position position="75"/>
    </location>
    <ligand>
        <name>S-adenosyl-L-methionine</name>
        <dbReference type="ChEBI" id="CHEBI:59789"/>
    </ligand>
</feature>
<evidence type="ECO:0000313" key="13">
    <source>
        <dbReference type="EMBL" id="KAK9808202.1"/>
    </source>
</evidence>
<evidence type="ECO:0000256" key="3">
    <source>
        <dbReference type="ARBA" id="ARBA00022552"/>
    </source>
</evidence>
<dbReference type="InterPro" id="IPR029063">
    <property type="entry name" value="SAM-dependent_MTases_sf"/>
</dbReference>
<feature type="active site" description="Proton acceptor" evidence="8">
    <location>
        <position position="156"/>
    </location>
</feature>
<keyword evidence="3 8" id="KW-0698">rRNA processing</keyword>
<feature type="binding site" evidence="8">
    <location>
        <position position="57"/>
    </location>
    <ligand>
        <name>S-adenosyl-L-methionine</name>
        <dbReference type="ChEBI" id="CHEBI:59789"/>
    </ligand>
</feature>
<organism evidence="13 14">
    <name type="scientific">Symbiochloris irregularis</name>
    <dbReference type="NCBI Taxonomy" id="706552"/>
    <lineage>
        <taxon>Eukaryota</taxon>
        <taxon>Viridiplantae</taxon>
        <taxon>Chlorophyta</taxon>
        <taxon>core chlorophytes</taxon>
        <taxon>Trebouxiophyceae</taxon>
        <taxon>Trebouxiales</taxon>
        <taxon>Trebouxiaceae</taxon>
        <taxon>Symbiochloris</taxon>
    </lineage>
</organism>
<feature type="binding site" evidence="8">
    <location>
        <position position="91"/>
    </location>
    <ligand>
        <name>S-adenosyl-L-methionine</name>
        <dbReference type="ChEBI" id="CHEBI:59789"/>
    </ligand>
</feature>
<feature type="domain" description="Ribosomal RNA methyltransferase SPB1-like C-terminal" evidence="11">
    <location>
        <begin position="639"/>
        <end position="843"/>
    </location>
</feature>
<dbReference type="Proteomes" id="UP001465755">
    <property type="component" value="Unassembled WGS sequence"/>
</dbReference>
<dbReference type="GO" id="GO:0016435">
    <property type="term" value="F:rRNA (guanine) methyltransferase activity"/>
    <property type="evidence" value="ECO:0007669"/>
    <property type="project" value="TreeGrafter"/>
</dbReference>
<evidence type="ECO:0000313" key="14">
    <source>
        <dbReference type="Proteomes" id="UP001465755"/>
    </source>
</evidence>
<evidence type="ECO:0000256" key="6">
    <source>
        <dbReference type="ARBA" id="ARBA00022691"/>
    </source>
</evidence>
<dbReference type="EC" id="2.1.1.-" evidence="8"/>
<dbReference type="Gene3D" id="3.40.50.150">
    <property type="entry name" value="Vaccinia Virus protein VP39"/>
    <property type="match status" value="1"/>
</dbReference>
<dbReference type="SUPFAM" id="SSF159501">
    <property type="entry name" value="EreA/ChaN-like"/>
    <property type="match status" value="1"/>
</dbReference>
<dbReference type="FunFam" id="3.40.50.150:FF:000004">
    <property type="entry name" value="AdoMet-dependent rRNA methyltransferase SPB1"/>
    <property type="match status" value="1"/>
</dbReference>
<dbReference type="InterPro" id="IPR015507">
    <property type="entry name" value="rRNA-MeTfrase_E"/>
</dbReference>
<keyword evidence="14" id="KW-1185">Reference proteome</keyword>
<keyword evidence="7 8" id="KW-0539">Nucleus</keyword>
<feature type="region of interest" description="Disordered" evidence="9">
    <location>
        <begin position="433"/>
        <end position="535"/>
    </location>
</feature>
<evidence type="ECO:0000259" key="11">
    <source>
        <dbReference type="Pfam" id="PF07780"/>
    </source>
</evidence>
<keyword evidence="4 8" id="KW-0489">Methyltransferase</keyword>
<feature type="domain" description="Ribosomal RNA methyltransferase FtsJ" evidence="10">
    <location>
        <begin position="23"/>
        <end position="199"/>
    </location>
</feature>
<dbReference type="HAMAP" id="MF_03163">
    <property type="entry name" value="RNA_methyltr_E_SPB1"/>
    <property type="match status" value="1"/>
</dbReference>
<dbReference type="EMBL" id="JALJOQ010000026">
    <property type="protein sequence ID" value="KAK9808202.1"/>
    <property type="molecule type" value="Genomic_DNA"/>
</dbReference>
<feature type="compositionally biased region" description="Basic and acidic residues" evidence="9">
    <location>
        <begin position="825"/>
        <end position="837"/>
    </location>
</feature>
<evidence type="ECO:0000256" key="7">
    <source>
        <dbReference type="ARBA" id="ARBA00023242"/>
    </source>
</evidence>
<feature type="compositionally biased region" description="Low complexity" evidence="9">
    <location>
        <begin position="651"/>
        <end position="661"/>
    </location>
</feature>
<keyword evidence="6 8" id="KW-0949">S-adenosyl-L-methionine</keyword>
<feature type="compositionally biased region" description="Low complexity" evidence="9">
    <location>
        <begin position="344"/>
        <end position="353"/>
    </location>
</feature>
<feature type="compositionally biased region" description="Low complexity" evidence="9">
    <location>
        <begin position="447"/>
        <end position="458"/>
    </location>
</feature>
<name>A0AAW1PH94_9CHLO</name>
<evidence type="ECO:0000256" key="4">
    <source>
        <dbReference type="ARBA" id="ARBA00022603"/>
    </source>
</evidence>
<dbReference type="InterPro" id="IPR002877">
    <property type="entry name" value="RNA_MeTrfase_FtsJ_dom"/>
</dbReference>
<protein>
    <recommendedName>
        <fullName evidence="8">Putative rRNA methyltransferase</fullName>
        <ecNumber evidence="8">2.1.1.-</ecNumber>
    </recommendedName>
    <alternativeName>
        <fullName evidence="8">2'-O-ribose RNA methyltransferase SPB1 homolog</fullName>
    </alternativeName>
</protein>
<dbReference type="PANTHER" id="PTHR10920:SF13">
    <property type="entry name" value="PRE-RRNA 2'-O-RIBOSE RNA METHYLTRANSFERASE FTSJ3"/>
    <property type="match status" value="1"/>
</dbReference>
<evidence type="ECO:0000259" key="10">
    <source>
        <dbReference type="Pfam" id="PF01728"/>
    </source>
</evidence>
<comment type="function">
    <text evidence="8">Probable methyltransferase involved in the maturation of rRNA and in the biogenesis of ribosomal subunits.</text>
</comment>
<feature type="region of interest" description="Disordered" evidence="9">
    <location>
        <begin position="772"/>
        <end position="868"/>
    </location>
</feature>
<feature type="binding site" evidence="8">
    <location>
        <position position="116"/>
    </location>
    <ligand>
        <name>S-adenosyl-L-methionine</name>
        <dbReference type="ChEBI" id="CHEBI:59789"/>
    </ligand>
</feature>
<comment type="subcellular location">
    <subcellularLocation>
        <location evidence="1 8">Nucleus</location>
        <location evidence="1 8">Nucleolus</location>
    </subcellularLocation>
</comment>
<feature type="region of interest" description="Disordered" evidence="9">
    <location>
        <begin position="380"/>
        <end position="402"/>
    </location>
</feature>
<feature type="region of interest" description="Disordered" evidence="9">
    <location>
        <begin position="343"/>
        <end position="366"/>
    </location>
</feature>
<dbReference type="InterPro" id="IPR050082">
    <property type="entry name" value="RNA_methyltr_RlmE"/>
</dbReference>
<feature type="compositionally biased region" description="Acidic residues" evidence="9">
    <location>
        <begin position="459"/>
        <end position="470"/>
    </location>
</feature>
<feature type="domain" description="DUF3381" evidence="12">
    <location>
        <begin position="238"/>
        <end position="402"/>
    </location>
</feature>
<dbReference type="GO" id="GO:0005730">
    <property type="term" value="C:nucleolus"/>
    <property type="evidence" value="ECO:0007669"/>
    <property type="project" value="UniProtKB-SubCell"/>
</dbReference>
<feature type="compositionally biased region" description="Low complexity" evidence="9">
    <location>
        <begin position="591"/>
        <end position="602"/>
    </location>
</feature>
<accession>A0AAW1PH94</accession>
<evidence type="ECO:0000256" key="1">
    <source>
        <dbReference type="ARBA" id="ARBA00004604"/>
    </source>
</evidence>
<dbReference type="InterPro" id="IPR012920">
    <property type="entry name" value="rRNA_MeTfrase_SPB1-like_C"/>
</dbReference>
<dbReference type="Pfam" id="PF07780">
    <property type="entry name" value="Spb1_C"/>
    <property type="match status" value="1"/>
</dbReference>
<comment type="similarity">
    <text evidence="8">Belongs to the class I-like SAM-binding methyltransferase superfamily. RNA methyltransferase RlmE family. SPB1 subfamily.</text>
</comment>
<feature type="binding site" evidence="8">
    <location>
        <position position="55"/>
    </location>
    <ligand>
        <name>S-adenosyl-L-methionine</name>
        <dbReference type="ChEBI" id="CHEBI:59789"/>
    </ligand>
</feature>
<feature type="compositionally biased region" description="Low complexity" evidence="9">
    <location>
        <begin position="508"/>
        <end position="518"/>
    </location>
</feature>
<evidence type="ECO:0000256" key="8">
    <source>
        <dbReference type="HAMAP-Rule" id="MF_03163"/>
    </source>
</evidence>
<feature type="compositionally biased region" description="Acidic residues" evidence="9">
    <location>
        <begin position="662"/>
        <end position="672"/>
    </location>
</feature>
<dbReference type="InterPro" id="IPR024576">
    <property type="entry name" value="rRNA_MeTfrase_Spb1_DUF3381"/>
</dbReference>
<feature type="region of interest" description="Disordered" evidence="9">
    <location>
        <begin position="557"/>
        <end position="674"/>
    </location>
</feature>
<evidence type="ECO:0000256" key="5">
    <source>
        <dbReference type="ARBA" id="ARBA00022679"/>
    </source>
</evidence>